<feature type="transmembrane region" description="Helical" evidence="2">
    <location>
        <begin position="736"/>
        <end position="758"/>
    </location>
</feature>
<feature type="transmembrane region" description="Helical" evidence="2">
    <location>
        <begin position="347"/>
        <end position="370"/>
    </location>
</feature>
<dbReference type="OrthoDB" id="3752109at2"/>
<reference evidence="4" key="1">
    <citation type="submission" date="2016-10" db="EMBL/GenBank/DDBJ databases">
        <authorList>
            <person name="Varghese N."/>
            <person name="Submissions S."/>
        </authorList>
    </citation>
    <scope>NUCLEOTIDE SEQUENCE [LARGE SCALE GENOMIC DNA]</scope>
    <source>
        <strain evidence="4">DSM 44209</strain>
    </source>
</reference>
<organism evidence="3 4">
    <name type="scientific">Geodermatophilus poikilotrophus</name>
    <dbReference type="NCBI Taxonomy" id="1333667"/>
    <lineage>
        <taxon>Bacteria</taxon>
        <taxon>Bacillati</taxon>
        <taxon>Actinomycetota</taxon>
        <taxon>Actinomycetes</taxon>
        <taxon>Geodermatophilales</taxon>
        <taxon>Geodermatophilaceae</taxon>
        <taxon>Geodermatophilus</taxon>
    </lineage>
</organism>
<evidence type="ECO:0000256" key="1">
    <source>
        <dbReference type="SAM" id="MobiDB-lite"/>
    </source>
</evidence>
<evidence type="ECO:0000313" key="4">
    <source>
        <dbReference type="Proteomes" id="UP000198507"/>
    </source>
</evidence>
<dbReference type="InterPro" id="IPR018580">
    <property type="entry name" value="Uncharacterised_YfhO"/>
</dbReference>
<keyword evidence="2" id="KW-1133">Transmembrane helix</keyword>
<keyword evidence="4" id="KW-1185">Reference proteome</keyword>
<feature type="region of interest" description="Disordered" evidence="1">
    <location>
        <begin position="1"/>
        <end position="22"/>
    </location>
</feature>
<dbReference type="EMBL" id="FOIE01000008">
    <property type="protein sequence ID" value="SET77928.1"/>
    <property type="molecule type" value="Genomic_DNA"/>
</dbReference>
<feature type="transmembrane region" description="Helical" evidence="2">
    <location>
        <begin position="285"/>
        <end position="307"/>
    </location>
</feature>
<proteinExistence type="predicted"/>
<feature type="compositionally biased region" description="Basic and acidic residues" evidence="1">
    <location>
        <begin position="1"/>
        <end position="11"/>
    </location>
</feature>
<feature type="transmembrane region" description="Helical" evidence="2">
    <location>
        <begin position="403"/>
        <end position="421"/>
    </location>
</feature>
<dbReference type="RefSeq" id="WP_139206933.1">
    <property type="nucleotide sequence ID" value="NZ_FOIE01000008.1"/>
</dbReference>
<evidence type="ECO:0000313" key="3">
    <source>
        <dbReference type="EMBL" id="SET77928.1"/>
    </source>
</evidence>
<feature type="transmembrane region" description="Helical" evidence="2">
    <location>
        <begin position="458"/>
        <end position="478"/>
    </location>
</feature>
<feature type="transmembrane region" description="Helical" evidence="2">
    <location>
        <begin position="376"/>
        <end position="396"/>
    </location>
</feature>
<accession>A0A1I0H514</accession>
<dbReference type="AlphaFoldDB" id="A0A1I0H514"/>
<feature type="transmembrane region" description="Helical" evidence="2">
    <location>
        <begin position="185"/>
        <end position="211"/>
    </location>
</feature>
<feature type="transmembrane region" description="Helical" evidence="2">
    <location>
        <begin position="249"/>
        <end position="273"/>
    </location>
</feature>
<dbReference type="Proteomes" id="UP000198507">
    <property type="component" value="Unassembled WGS sequence"/>
</dbReference>
<keyword evidence="2" id="KW-0812">Transmembrane</keyword>
<sequence>MLDTPLAEHNDAPTAERPAEVPVRRRREGVRRVLAALAGYLVLQGLVLAALGRVAPRFFYYDDSLAQFLPMMWWLGRNAEGGVPPLMDPEQGMAGNFLVDMQYGALDPLHWLLQGLAARTDDLLLVSFVYGAVSVTLLGLGSLTVLMSHRVPVVLAVAGAVGTASSGFFLWYGSSWWPLLWSVAWLPWFWFGLTGRGSLGILAVGVASWALLTSGNPYVLFFVVVLVVGHLVERRLRAGTWRDVVDGALVLRLVSAVGGCVVAVPTLLATVELSGVMGRPEGDALIGNVGFAVANLADVVLGGPTLMGQTNFWSGNIGLVPAMATMLLALPAVALVDWRRALRVPGVVPAGLVYLSAVVATQLPTVVAVFRYPLRYVVVAEVFLPALVLIALSAAPRLTRGRVQVALGIVLAQFVLALFRAPVFYKWHVLAAVLTAAGLAVLLVHLRARGSSRAHRLSGVAVALAVTLGPVVSLHMMAAVQERVDAVEGTASGGQPFRALTNAYWVGTSTDDYEARSVATDAAATVVTFAVDPDWGWSSGVLVGNANLPAGFRPGFGALAVWHEDLNERWCRTYQGATCSEPAQLLAPAGDTDVPWIDLLSSDVVLLSDNAPEEIREHFDQTWREVGAEDPWTEYRRDDDLPGRVTAVDGVTVSPEEWSSGLARVDRPMDAYTVSTGEEASSLTTRIPYYPGMTATVDGRPLPVSSVEGAVLAVELPAGLEEARLELSYAPASARAVVPATVAGTAVMVLAAVGGLVLRRRAGR</sequence>
<feature type="transmembrane region" description="Helical" evidence="2">
    <location>
        <begin position="123"/>
        <end position="146"/>
    </location>
</feature>
<protein>
    <submittedName>
        <fullName evidence="3">Membrane protein YfhO</fullName>
    </submittedName>
</protein>
<feature type="transmembrane region" description="Helical" evidence="2">
    <location>
        <begin position="33"/>
        <end position="55"/>
    </location>
</feature>
<dbReference type="Pfam" id="PF09586">
    <property type="entry name" value="YfhO"/>
    <property type="match status" value="1"/>
</dbReference>
<name>A0A1I0H514_9ACTN</name>
<evidence type="ECO:0000256" key="2">
    <source>
        <dbReference type="SAM" id="Phobius"/>
    </source>
</evidence>
<feature type="transmembrane region" description="Helical" evidence="2">
    <location>
        <begin position="153"/>
        <end position="173"/>
    </location>
</feature>
<gene>
    <name evidence="3" type="ORF">SAMN04488546_3573</name>
</gene>
<keyword evidence="2" id="KW-0472">Membrane</keyword>
<feature type="transmembrane region" description="Helical" evidence="2">
    <location>
        <begin position="427"/>
        <end position="446"/>
    </location>
</feature>
<feature type="transmembrane region" description="Helical" evidence="2">
    <location>
        <begin position="313"/>
        <end position="335"/>
    </location>
</feature>
<feature type="transmembrane region" description="Helical" evidence="2">
    <location>
        <begin position="218"/>
        <end position="237"/>
    </location>
</feature>